<protein>
    <submittedName>
        <fullName evidence="1">Uncharacterized protein</fullName>
    </submittedName>
</protein>
<evidence type="ECO:0000313" key="1">
    <source>
        <dbReference type="EMBL" id="KAF2463835.1"/>
    </source>
</evidence>
<dbReference type="EMBL" id="MU003545">
    <property type="protein sequence ID" value="KAF2463835.1"/>
    <property type="molecule type" value="Genomic_DNA"/>
</dbReference>
<evidence type="ECO:0000313" key="2">
    <source>
        <dbReference type="Proteomes" id="UP000799755"/>
    </source>
</evidence>
<proteinExistence type="predicted"/>
<accession>A0ACB6QCG6</accession>
<organism evidence="1 2">
    <name type="scientific">Lindgomyces ingoldianus</name>
    <dbReference type="NCBI Taxonomy" id="673940"/>
    <lineage>
        <taxon>Eukaryota</taxon>
        <taxon>Fungi</taxon>
        <taxon>Dikarya</taxon>
        <taxon>Ascomycota</taxon>
        <taxon>Pezizomycotina</taxon>
        <taxon>Dothideomycetes</taxon>
        <taxon>Pleosporomycetidae</taxon>
        <taxon>Pleosporales</taxon>
        <taxon>Lindgomycetaceae</taxon>
        <taxon>Lindgomyces</taxon>
    </lineage>
</organism>
<keyword evidence="2" id="KW-1185">Reference proteome</keyword>
<dbReference type="Proteomes" id="UP000799755">
    <property type="component" value="Unassembled WGS sequence"/>
</dbReference>
<name>A0ACB6QCG6_9PLEO</name>
<comment type="caution">
    <text evidence="1">The sequence shown here is derived from an EMBL/GenBank/DDBJ whole genome shotgun (WGS) entry which is preliminary data.</text>
</comment>
<sequence length="396" mass="44537">MADAVRISDDQFRRIYEAGFTLWAQLHHNSKNSNLPVYCLRLQDAFCMQPFFPRNLNLKQDETRVLATGYSFWELTGADCKYGLPSFRQQVKIGVTAGAPISLLITGTQNDSGCASWFIRDDNYLAILILAWAYILSARWTEVMPGPCTLTYTESQATYHDATNHQNNRNCIDVDIGGVSPEEARWWAAILARGQGWQATMTFEHNTSLSPWSIHLQRSPQFVLSRTLGESLLRCSIPSFADSYSYLTKFCIYHNIIDQSHTALAAVLLLPSMGASRILQLPIPRISTRKRSEDLFTCPGGSLQHNWVHQDHLDKLLTLSCNIRGIRPMLLSVFYEPSIECNAVSAWLQGALAAIGSLTKNNLCPASRSSLRRADYPASTKRKREGTWGSLPRHAY</sequence>
<gene>
    <name evidence="1" type="ORF">BDR25DRAFT_383147</name>
</gene>
<reference evidence="1" key="1">
    <citation type="journal article" date="2020" name="Stud. Mycol.">
        <title>101 Dothideomycetes genomes: a test case for predicting lifestyles and emergence of pathogens.</title>
        <authorList>
            <person name="Haridas S."/>
            <person name="Albert R."/>
            <person name="Binder M."/>
            <person name="Bloem J."/>
            <person name="Labutti K."/>
            <person name="Salamov A."/>
            <person name="Andreopoulos B."/>
            <person name="Baker S."/>
            <person name="Barry K."/>
            <person name="Bills G."/>
            <person name="Bluhm B."/>
            <person name="Cannon C."/>
            <person name="Castanera R."/>
            <person name="Culley D."/>
            <person name="Daum C."/>
            <person name="Ezra D."/>
            <person name="Gonzalez J."/>
            <person name="Henrissat B."/>
            <person name="Kuo A."/>
            <person name="Liang C."/>
            <person name="Lipzen A."/>
            <person name="Lutzoni F."/>
            <person name="Magnuson J."/>
            <person name="Mondo S."/>
            <person name="Nolan M."/>
            <person name="Ohm R."/>
            <person name="Pangilinan J."/>
            <person name="Park H.-J."/>
            <person name="Ramirez L."/>
            <person name="Alfaro M."/>
            <person name="Sun H."/>
            <person name="Tritt A."/>
            <person name="Yoshinaga Y."/>
            <person name="Zwiers L.-H."/>
            <person name="Turgeon B."/>
            <person name="Goodwin S."/>
            <person name="Spatafora J."/>
            <person name="Crous P."/>
            <person name="Grigoriev I."/>
        </authorList>
    </citation>
    <scope>NUCLEOTIDE SEQUENCE</scope>
    <source>
        <strain evidence="1">ATCC 200398</strain>
    </source>
</reference>